<dbReference type="GO" id="GO:0004843">
    <property type="term" value="F:cysteine-type deubiquitinase activity"/>
    <property type="evidence" value="ECO:0007669"/>
    <property type="project" value="UniProtKB-EC"/>
</dbReference>
<organism evidence="15 16">
    <name type="scientific">Paramormyrops kingsleyae</name>
    <dbReference type="NCBI Taxonomy" id="1676925"/>
    <lineage>
        <taxon>Eukaryota</taxon>
        <taxon>Metazoa</taxon>
        <taxon>Chordata</taxon>
        <taxon>Craniata</taxon>
        <taxon>Vertebrata</taxon>
        <taxon>Euteleostomi</taxon>
        <taxon>Actinopterygii</taxon>
        <taxon>Neopterygii</taxon>
        <taxon>Teleostei</taxon>
        <taxon>Osteoglossocephala</taxon>
        <taxon>Osteoglossomorpha</taxon>
        <taxon>Osteoglossiformes</taxon>
        <taxon>Mormyridae</taxon>
        <taxon>Paramormyrops</taxon>
    </lineage>
</organism>
<accession>A0A3B3RGI4</accession>
<evidence type="ECO:0000256" key="2">
    <source>
        <dbReference type="ARBA" id="ARBA00004300"/>
    </source>
</evidence>
<dbReference type="PROSITE" id="PS50245">
    <property type="entry name" value="CAP_GLY_2"/>
    <property type="match status" value="2"/>
</dbReference>
<dbReference type="Pfam" id="PF01302">
    <property type="entry name" value="CAP_GLY"/>
    <property type="match status" value="2"/>
</dbReference>
<evidence type="ECO:0000256" key="10">
    <source>
        <dbReference type="ARBA" id="ARBA00022801"/>
    </source>
</evidence>
<dbReference type="InterPro" id="IPR018200">
    <property type="entry name" value="USP_CS"/>
</dbReference>
<comment type="subcellular location">
    <subcellularLocation>
        <location evidence="2">Cytoplasm</location>
        <location evidence="2">Cytoskeleton</location>
        <location evidence="2">Microtubule organizing center</location>
        <location evidence="2">Centrosome</location>
    </subcellularLocation>
    <subcellularLocation>
        <location evidence="3">Cytoplasm</location>
        <location evidence="3">Perinuclear region</location>
    </subcellularLocation>
</comment>
<feature type="domain" description="CAP-Gly" evidence="14">
    <location>
        <begin position="138"/>
        <end position="176"/>
    </location>
</feature>
<dbReference type="GO" id="GO:0048471">
    <property type="term" value="C:perinuclear region of cytoplasm"/>
    <property type="evidence" value="ECO:0007669"/>
    <property type="project" value="UniProtKB-SubCell"/>
</dbReference>
<comment type="catalytic activity">
    <reaction evidence="1">
        <text>Thiol-dependent hydrolysis of ester, thioester, amide, peptide and isopeptide bonds formed by the C-terminal Gly of ubiquitin (a 76-residue protein attached to proteins as an intracellular targeting signal).</text>
        <dbReference type="EC" id="3.4.19.12"/>
    </reaction>
</comment>
<keyword evidence="10" id="KW-0378">Hydrolase</keyword>
<evidence type="ECO:0000256" key="6">
    <source>
        <dbReference type="ARBA" id="ARBA00022490"/>
    </source>
</evidence>
<evidence type="ECO:0000256" key="8">
    <source>
        <dbReference type="ARBA" id="ARBA00022723"/>
    </source>
</evidence>
<dbReference type="PANTHER" id="PTHR11830">
    <property type="entry name" value="40S RIBOSOMAL PROTEIN S3A"/>
    <property type="match status" value="1"/>
</dbReference>
<feature type="region of interest" description="Disordered" evidence="13">
    <location>
        <begin position="491"/>
        <end position="524"/>
    </location>
</feature>
<reference evidence="15" key="1">
    <citation type="submission" date="2025-08" db="UniProtKB">
        <authorList>
            <consortium name="Ensembl"/>
        </authorList>
    </citation>
    <scope>IDENTIFICATION</scope>
</reference>
<dbReference type="Ensembl" id="ENSPKIT00000041286.1">
    <property type="protein sequence ID" value="ENSPKIP00000016786.1"/>
    <property type="gene ID" value="ENSPKIG00000002969.1"/>
</dbReference>
<evidence type="ECO:0000256" key="3">
    <source>
        <dbReference type="ARBA" id="ARBA00004556"/>
    </source>
</evidence>
<keyword evidence="11" id="KW-0788">Thiol protease</keyword>
<keyword evidence="8" id="KW-0479">Metal-binding</keyword>
<dbReference type="SMART" id="SM01052">
    <property type="entry name" value="CAP_GLY"/>
    <property type="match status" value="2"/>
</dbReference>
<protein>
    <recommendedName>
        <fullName evidence="5">ubiquitinyl hydrolase 1</fullName>
        <ecNumber evidence="5">3.4.19.12</ecNumber>
    </recommendedName>
</protein>
<dbReference type="PROSITE" id="PS00972">
    <property type="entry name" value="USP_1"/>
    <property type="match status" value="1"/>
</dbReference>
<dbReference type="AlphaFoldDB" id="A0A3B3RGI4"/>
<evidence type="ECO:0000256" key="1">
    <source>
        <dbReference type="ARBA" id="ARBA00000707"/>
    </source>
</evidence>
<evidence type="ECO:0000256" key="5">
    <source>
        <dbReference type="ARBA" id="ARBA00012759"/>
    </source>
</evidence>
<dbReference type="GeneTree" id="ENSGT00940000164912"/>
<keyword evidence="6" id="KW-0963">Cytoplasm</keyword>
<evidence type="ECO:0000313" key="15">
    <source>
        <dbReference type="Ensembl" id="ENSPKIP00000016786.1"/>
    </source>
</evidence>
<proteinExistence type="inferred from homology"/>
<dbReference type="EC" id="3.4.19.12" evidence="5"/>
<evidence type="ECO:0000259" key="14">
    <source>
        <dbReference type="PROSITE" id="PS50245"/>
    </source>
</evidence>
<evidence type="ECO:0000313" key="16">
    <source>
        <dbReference type="Proteomes" id="UP000261540"/>
    </source>
</evidence>
<dbReference type="GO" id="GO:0005813">
    <property type="term" value="C:centrosome"/>
    <property type="evidence" value="ECO:0007669"/>
    <property type="project" value="UniProtKB-SubCell"/>
</dbReference>
<dbReference type="Gene3D" id="2.30.30.190">
    <property type="entry name" value="CAP Gly-rich-like domain"/>
    <property type="match status" value="2"/>
</dbReference>
<evidence type="ECO:0000256" key="13">
    <source>
        <dbReference type="SAM" id="MobiDB-lite"/>
    </source>
</evidence>
<dbReference type="Proteomes" id="UP000261540">
    <property type="component" value="Unplaced"/>
</dbReference>
<evidence type="ECO:0000256" key="4">
    <source>
        <dbReference type="ARBA" id="ARBA00009085"/>
    </source>
</evidence>
<evidence type="ECO:0000256" key="9">
    <source>
        <dbReference type="ARBA" id="ARBA00022786"/>
    </source>
</evidence>
<keyword evidence="12" id="KW-0862">Zinc</keyword>
<dbReference type="InterPro" id="IPR036859">
    <property type="entry name" value="CAP-Gly_dom_sf"/>
</dbReference>
<reference evidence="15" key="2">
    <citation type="submission" date="2025-09" db="UniProtKB">
        <authorList>
            <consortium name="Ensembl"/>
        </authorList>
    </citation>
    <scope>IDENTIFICATION</scope>
</reference>
<evidence type="ECO:0000256" key="11">
    <source>
        <dbReference type="ARBA" id="ARBA00022807"/>
    </source>
</evidence>
<name>A0A3B3RGI4_9TELE</name>
<dbReference type="SUPFAM" id="SSF74924">
    <property type="entry name" value="Cap-Gly domain"/>
    <property type="match status" value="2"/>
</dbReference>
<dbReference type="FunFam" id="2.30.30.190:FF:000021">
    <property type="entry name" value="Cylindromatosis (turban tumor syndrome), like"/>
    <property type="match status" value="1"/>
</dbReference>
<dbReference type="STRING" id="1676925.ENSPKIP00000016786"/>
<sequence length="524" mass="57826">MATENSKKYVYFIILKTPNSIFCGHICYILERKYDSILDSPEYTKKLSVSCTSLGIDLDVEFEALQLLTVKEAELLLALNNEEERLMTFQEKEHLEFALSLTEGTTVSVEVTGAWCDGVIRYIGTITDTRVHTAPISGTVFGIELEGKYRGKGMNDGTFCSRRYFTCAANCGVFAPFTRIRVAVQKKPDSPPSKTHDSRSQMEPLKIGDRVTFFTDDDNGRHGTVIELEIQQDAKHVLIHTDGSEKEEDGHIVNLPIACVIREELLSPADLKVKLTPDQTLASSVDGEADDISLNSMVQVEMNGRKVYGTVRWIGKLPDKEGIMAGLEMEEDLGVSDGTFKGQRFFRCPAKRGLFIRLSSCQPDTRFLPPKVDEGAPSSKFSDINGADDGPVFGNVAPLRTDQVQQLLIGNMKGIQGHCNSCYMDAALFSLFSCSSVLDSLLFKSAGSVDQSVQTILREDIVNPLRSKGFVTERSVMKLRKKLQASRYMTTGPTFTTDEKGSIADGVLGQTGPGPSVDWSRRTS</sequence>
<evidence type="ECO:0000256" key="7">
    <source>
        <dbReference type="ARBA" id="ARBA00022670"/>
    </source>
</evidence>
<keyword evidence="9" id="KW-0833">Ubl conjugation pathway</keyword>
<evidence type="ECO:0000256" key="12">
    <source>
        <dbReference type="ARBA" id="ARBA00022833"/>
    </source>
</evidence>
<feature type="domain" description="CAP-Gly" evidence="14">
    <location>
        <begin position="315"/>
        <end position="357"/>
    </location>
</feature>
<dbReference type="GO" id="GO:0046872">
    <property type="term" value="F:metal ion binding"/>
    <property type="evidence" value="ECO:0007669"/>
    <property type="project" value="UniProtKB-KW"/>
</dbReference>
<keyword evidence="7" id="KW-0645">Protease</keyword>
<dbReference type="GO" id="GO:0006508">
    <property type="term" value="P:proteolysis"/>
    <property type="evidence" value="ECO:0007669"/>
    <property type="project" value="UniProtKB-KW"/>
</dbReference>
<keyword evidence="16" id="KW-1185">Reference proteome</keyword>
<comment type="similarity">
    <text evidence="4">Belongs to the peptidase C19 family.</text>
</comment>
<dbReference type="InterPro" id="IPR000938">
    <property type="entry name" value="CAP-Gly_domain"/>
</dbReference>
<dbReference type="Gene3D" id="3.90.70.10">
    <property type="entry name" value="Cysteine proteinases"/>
    <property type="match status" value="1"/>
</dbReference>